<reference evidence="8 9" key="1">
    <citation type="submission" date="2020-04" db="EMBL/GenBank/DDBJ databases">
        <authorList>
            <person name="Alioto T."/>
            <person name="Alioto T."/>
            <person name="Gomez Garrido J."/>
        </authorList>
    </citation>
    <scope>NUCLEOTIDE SEQUENCE [LARGE SCALE GENOMIC DNA]</scope>
</reference>
<evidence type="ECO:0000256" key="1">
    <source>
        <dbReference type="ARBA" id="ARBA00004141"/>
    </source>
</evidence>
<comment type="caution">
    <text evidence="8">The sequence shown here is derived from an EMBL/GenBank/DDBJ whole genome shotgun (WGS) entry which is preliminary data.</text>
</comment>
<feature type="region of interest" description="Disordered" evidence="5">
    <location>
        <begin position="160"/>
        <end position="189"/>
    </location>
</feature>
<protein>
    <recommendedName>
        <fullName evidence="7">MARVEL domain-containing protein</fullName>
    </recommendedName>
</protein>
<keyword evidence="4 6" id="KW-0472">Membrane</keyword>
<evidence type="ECO:0000256" key="3">
    <source>
        <dbReference type="ARBA" id="ARBA00022989"/>
    </source>
</evidence>
<keyword evidence="2 6" id="KW-0812">Transmembrane</keyword>
<feature type="transmembrane region" description="Helical" evidence="6">
    <location>
        <begin position="314"/>
        <end position="336"/>
    </location>
</feature>
<evidence type="ECO:0000256" key="5">
    <source>
        <dbReference type="SAM" id="MobiDB-lite"/>
    </source>
</evidence>
<proteinExistence type="predicted"/>
<evidence type="ECO:0000256" key="2">
    <source>
        <dbReference type="ARBA" id="ARBA00022692"/>
    </source>
</evidence>
<keyword evidence="3 6" id="KW-1133">Transmembrane helix</keyword>
<evidence type="ECO:0000313" key="8">
    <source>
        <dbReference type="EMBL" id="CAB3364747.1"/>
    </source>
</evidence>
<sequence>MILANRAETVEFLTLPGLHPLNLPNCGRQAQKDSTGLIFLYRRCAALKARAISVQTAPGVRSRRAVGQGRCAGRVDVREQRVRKWKRMPRSVGDLLEATKPTVSYSANTATTPNAPSTGRYVNSVSDLYGADEIEVLLDEIKDLEPCSVRTEDIQDFEIAGSRTAVDEDGPGGDKEPHEGSDADSEGEAGARSLVGTVHSWDSHANYRHDLDDDDEGRMLFRGVIVYCDQRHLKSATGVVRVLLIVCTVACLIGLCASMSLRAPFHMLPILARLRLMLFVTIFTLLTTSVLLFLDISHTVYLFPFNWPLINSCLFISLGVAYLLGSSLLLHLVYAYNNSEWEPRVSGAELIVSYVFGFLCCVECVVLAVVAHWGRNPYRRVITADEINLQPSPLSSPTHTTAPSRPTSLVPPGSSAASSKAAKAKQHWPIDDHQQPCSSKQLDNYDAAFANA</sequence>
<comment type="subcellular location">
    <subcellularLocation>
        <location evidence="1">Membrane</location>
        <topology evidence="1">Multi-pass membrane protein</topology>
    </subcellularLocation>
</comment>
<feature type="compositionally biased region" description="Basic and acidic residues" evidence="5">
    <location>
        <begin position="172"/>
        <end position="181"/>
    </location>
</feature>
<dbReference type="PANTHER" id="PTHR22776:SF102">
    <property type="entry name" value="RH30783P"/>
    <property type="match status" value="1"/>
</dbReference>
<dbReference type="GO" id="GO:0016020">
    <property type="term" value="C:membrane"/>
    <property type="evidence" value="ECO:0007669"/>
    <property type="project" value="UniProtKB-SubCell"/>
</dbReference>
<dbReference type="EMBL" id="CADEPI010000017">
    <property type="protein sequence ID" value="CAB3364747.1"/>
    <property type="molecule type" value="Genomic_DNA"/>
</dbReference>
<organism evidence="8 9">
    <name type="scientific">Cloeon dipterum</name>
    <dbReference type="NCBI Taxonomy" id="197152"/>
    <lineage>
        <taxon>Eukaryota</taxon>
        <taxon>Metazoa</taxon>
        <taxon>Ecdysozoa</taxon>
        <taxon>Arthropoda</taxon>
        <taxon>Hexapoda</taxon>
        <taxon>Insecta</taxon>
        <taxon>Pterygota</taxon>
        <taxon>Palaeoptera</taxon>
        <taxon>Ephemeroptera</taxon>
        <taxon>Pisciforma</taxon>
        <taxon>Baetidae</taxon>
        <taxon>Cloeon</taxon>
    </lineage>
</organism>
<feature type="compositionally biased region" description="Polar residues" evidence="5">
    <location>
        <begin position="392"/>
        <end position="407"/>
    </location>
</feature>
<evidence type="ECO:0000256" key="4">
    <source>
        <dbReference type="ARBA" id="ARBA00023136"/>
    </source>
</evidence>
<dbReference type="Pfam" id="PF01284">
    <property type="entry name" value="MARVEL"/>
    <property type="match status" value="1"/>
</dbReference>
<name>A0A8S1CBP4_9INSE</name>
<gene>
    <name evidence="8" type="ORF">CLODIP_2_CD03590</name>
</gene>
<feature type="transmembrane region" description="Helical" evidence="6">
    <location>
        <begin position="348"/>
        <end position="373"/>
    </location>
</feature>
<dbReference type="PANTHER" id="PTHR22776">
    <property type="entry name" value="MARVEL-CONTAINING POTENTIAL LIPID RAFT-ASSOCIATED PROTEIN"/>
    <property type="match status" value="1"/>
</dbReference>
<feature type="domain" description="MARVEL" evidence="7">
    <location>
        <begin position="235"/>
        <end position="369"/>
    </location>
</feature>
<feature type="region of interest" description="Disordered" evidence="5">
    <location>
        <begin position="392"/>
        <end position="439"/>
    </location>
</feature>
<dbReference type="InterPro" id="IPR008253">
    <property type="entry name" value="Marvel"/>
</dbReference>
<feature type="transmembrane region" description="Helical" evidence="6">
    <location>
        <begin position="273"/>
        <end position="294"/>
    </location>
</feature>
<dbReference type="OrthoDB" id="6347385at2759"/>
<dbReference type="InterPro" id="IPR050578">
    <property type="entry name" value="MARVEL-CKLF_proteins"/>
</dbReference>
<evidence type="ECO:0000313" key="9">
    <source>
        <dbReference type="Proteomes" id="UP000494165"/>
    </source>
</evidence>
<feature type="transmembrane region" description="Helical" evidence="6">
    <location>
        <begin position="238"/>
        <end position="261"/>
    </location>
</feature>
<evidence type="ECO:0000259" key="7">
    <source>
        <dbReference type="Pfam" id="PF01284"/>
    </source>
</evidence>
<evidence type="ECO:0000256" key="6">
    <source>
        <dbReference type="SAM" id="Phobius"/>
    </source>
</evidence>
<keyword evidence="9" id="KW-1185">Reference proteome</keyword>
<dbReference type="AlphaFoldDB" id="A0A8S1CBP4"/>
<accession>A0A8S1CBP4</accession>
<dbReference type="Proteomes" id="UP000494165">
    <property type="component" value="Unassembled WGS sequence"/>
</dbReference>